<evidence type="ECO:0000313" key="1">
    <source>
        <dbReference type="EMBL" id="GIJ22788.1"/>
    </source>
</evidence>
<sequence length="86" mass="9107">MASIEEIKAGINRFGQQTQQTVLQLRAVHDSLEQSLALLQAVTAGSSHPAVSQAVSQIQQVKAKLNEASQLAGGAVETTKRYAASF</sequence>
<dbReference type="RefSeq" id="WP_204000352.1">
    <property type="nucleotide sequence ID" value="NZ_BOPB01000016.1"/>
</dbReference>
<keyword evidence="2" id="KW-1185">Reference proteome</keyword>
<gene>
    <name evidence="1" type="ORF">Vlu01_34120</name>
</gene>
<accession>A0ABQ4IYJ9</accession>
<organism evidence="1 2">
    <name type="scientific">Micromonospora lutea</name>
    <dbReference type="NCBI Taxonomy" id="419825"/>
    <lineage>
        <taxon>Bacteria</taxon>
        <taxon>Bacillati</taxon>
        <taxon>Actinomycetota</taxon>
        <taxon>Actinomycetes</taxon>
        <taxon>Micromonosporales</taxon>
        <taxon>Micromonosporaceae</taxon>
        <taxon>Micromonospora</taxon>
    </lineage>
</organism>
<dbReference type="EMBL" id="BOPB01000016">
    <property type="protein sequence ID" value="GIJ22788.1"/>
    <property type="molecule type" value="Genomic_DNA"/>
</dbReference>
<evidence type="ECO:0000313" key="2">
    <source>
        <dbReference type="Proteomes" id="UP000643165"/>
    </source>
</evidence>
<protein>
    <submittedName>
        <fullName evidence="1">Uncharacterized protein</fullName>
    </submittedName>
</protein>
<comment type="caution">
    <text evidence="1">The sequence shown here is derived from an EMBL/GenBank/DDBJ whole genome shotgun (WGS) entry which is preliminary data.</text>
</comment>
<name>A0ABQ4IYJ9_9ACTN</name>
<reference evidence="1 2" key="1">
    <citation type="submission" date="2021-01" db="EMBL/GenBank/DDBJ databases">
        <title>Whole genome shotgun sequence of Verrucosispora lutea NBRC 106530.</title>
        <authorList>
            <person name="Komaki H."/>
            <person name="Tamura T."/>
        </authorList>
    </citation>
    <scope>NUCLEOTIDE SEQUENCE [LARGE SCALE GENOMIC DNA]</scope>
    <source>
        <strain evidence="1 2">NBRC 106530</strain>
    </source>
</reference>
<proteinExistence type="predicted"/>
<dbReference type="Proteomes" id="UP000643165">
    <property type="component" value="Unassembled WGS sequence"/>
</dbReference>